<feature type="domain" description="EamA" evidence="2">
    <location>
        <begin position="151"/>
        <end position="281"/>
    </location>
</feature>
<dbReference type="Proteomes" id="UP000028302">
    <property type="component" value="Unassembled WGS sequence"/>
</dbReference>
<evidence type="ECO:0000259" key="2">
    <source>
        <dbReference type="Pfam" id="PF00892"/>
    </source>
</evidence>
<dbReference type="Pfam" id="PF00892">
    <property type="entry name" value="EamA"/>
    <property type="match status" value="2"/>
</dbReference>
<feature type="transmembrane region" description="Helical" evidence="1">
    <location>
        <begin position="184"/>
        <end position="203"/>
    </location>
</feature>
<evidence type="ECO:0000256" key="1">
    <source>
        <dbReference type="SAM" id="Phobius"/>
    </source>
</evidence>
<feature type="transmembrane region" description="Helical" evidence="1">
    <location>
        <begin position="7"/>
        <end position="26"/>
    </location>
</feature>
<feature type="transmembrane region" description="Helical" evidence="1">
    <location>
        <begin position="32"/>
        <end position="58"/>
    </location>
</feature>
<proteinExistence type="predicted"/>
<organism evidence="3 4">
    <name type="scientific">Salinisphaera hydrothermalis (strain C41B8)</name>
    <dbReference type="NCBI Taxonomy" id="1304275"/>
    <lineage>
        <taxon>Bacteria</taxon>
        <taxon>Pseudomonadati</taxon>
        <taxon>Pseudomonadota</taxon>
        <taxon>Gammaproteobacteria</taxon>
        <taxon>Salinisphaerales</taxon>
        <taxon>Salinisphaeraceae</taxon>
        <taxon>Salinisphaera</taxon>
    </lineage>
</organism>
<dbReference type="EMBL" id="APNK01000005">
    <property type="protein sequence ID" value="KEZ78266.1"/>
    <property type="molecule type" value="Genomic_DNA"/>
</dbReference>
<dbReference type="GO" id="GO:0016020">
    <property type="term" value="C:membrane"/>
    <property type="evidence" value="ECO:0007669"/>
    <property type="project" value="InterPro"/>
</dbReference>
<feature type="transmembrane region" description="Helical" evidence="1">
    <location>
        <begin position="123"/>
        <end position="142"/>
    </location>
</feature>
<dbReference type="STRING" id="1304275.C41B8_05173"/>
<feature type="transmembrane region" description="Helical" evidence="1">
    <location>
        <begin position="247"/>
        <end position="265"/>
    </location>
</feature>
<feature type="domain" description="EamA" evidence="2">
    <location>
        <begin position="11"/>
        <end position="139"/>
    </location>
</feature>
<feature type="transmembrane region" description="Helical" evidence="1">
    <location>
        <begin position="215"/>
        <end position="235"/>
    </location>
</feature>
<dbReference type="AlphaFoldDB" id="A0A084INI2"/>
<dbReference type="SUPFAM" id="SSF103481">
    <property type="entry name" value="Multidrug resistance efflux transporter EmrE"/>
    <property type="match status" value="2"/>
</dbReference>
<keyword evidence="1" id="KW-0812">Transmembrane</keyword>
<dbReference type="InterPro" id="IPR000620">
    <property type="entry name" value="EamA_dom"/>
</dbReference>
<dbReference type="OrthoDB" id="5295396at2"/>
<dbReference type="PATRIC" id="fig|1304275.5.peg.1057"/>
<protein>
    <recommendedName>
        <fullName evidence="2">EamA domain-containing protein</fullName>
    </recommendedName>
</protein>
<dbReference type="eggNOG" id="COG0697">
    <property type="taxonomic scope" value="Bacteria"/>
</dbReference>
<keyword evidence="4" id="KW-1185">Reference proteome</keyword>
<name>A0A084INI2_SALHC</name>
<feature type="transmembrane region" description="Helical" evidence="1">
    <location>
        <begin position="96"/>
        <end position="116"/>
    </location>
</feature>
<feature type="transmembrane region" description="Helical" evidence="1">
    <location>
        <begin position="271"/>
        <end position="288"/>
    </location>
</feature>
<feature type="transmembrane region" description="Helical" evidence="1">
    <location>
        <begin position="154"/>
        <end position="172"/>
    </location>
</feature>
<dbReference type="PROSITE" id="PS51257">
    <property type="entry name" value="PROKAR_LIPOPROTEIN"/>
    <property type="match status" value="1"/>
</dbReference>
<gene>
    <name evidence="3" type="ORF">C41B8_05173</name>
</gene>
<accession>A0A084INI2</accession>
<dbReference type="InterPro" id="IPR037185">
    <property type="entry name" value="EmrE-like"/>
</dbReference>
<comment type="caution">
    <text evidence="3">The sequence shown here is derived from an EMBL/GenBank/DDBJ whole genome shotgun (WGS) entry which is preliminary data.</text>
</comment>
<evidence type="ECO:0000313" key="3">
    <source>
        <dbReference type="EMBL" id="KEZ78266.1"/>
    </source>
</evidence>
<evidence type="ECO:0000313" key="4">
    <source>
        <dbReference type="Proteomes" id="UP000028302"/>
    </source>
</evidence>
<keyword evidence="1" id="KW-1133">Transmembrane helix</keyword>
<keyword evidence="1" id="KW-0472">Membrane</keyword>
<reference evidence="3 4" key="1">
    <citation type="submission" date="2013-03" db="EMBL/GenBank/DDBJ databases">
        <title>Salinisphaera hydrothermalis C41B8 Genome Sequencing.</title>
        <authorList>
            <person name="Li C."/>
            <person name="Lai Q."/>
            <person name="Shao Z."/>
        </authorList>
    </citation>
    <scope>NUCLEOTIDE SEQUENCE [LARGE SCALE GENOMIC DNA]</scope>
    <source>
        <strain evidence="3 4">C41B8</strain>
    </source>
</reference>
<feature type="transmembrane region" description="Helical" evidence="1">
    <location>
        <begin position="70"/>
        <end position="90"/>
    </location>
</feature>
<sequence length="289" mass="29360">MSNDRHVGLASLCVLGAGCLWGLYWIPVRALAAAGLTGATGSLVVVAIALAILIVALLLRREPIGHADGLALAASATGGAAFMLYSIGLVEGRVSSVILLFYLTPVWTTMITAFVLRWPVPRLRYAVIALGLVGLVLVLGADGGVPLPHAPGEWLGLAAGVLWSISSVGMRVRGELAPWPGSAVFAAGALTAGLLVWALLPVGSTGPIHADGATGAWALAAATVWWIGSMLALVWATTRLEPARVGILLMSEVLVGVVSSALFAGETLTGMQIAGAALLLAVGVLDALG</sequence>